<accession>A0A5N4AXP5</accession>
<dbReference type="AlphaFoldDB" id="A0A5N4AXP5"/>
<feature type="signal peptide" evidence="1">
    <location>
        <begin position="1"/>
        <end position="22"/>
    </location>
</feature>
<feature type="chain" id="PRO_5024294909" evidence="1">
    <location>
        <begin position="23"/>
        <end position="131"/>
    </location>
</feature>
<dbReference type="InParanoid" id="A0A5N4AXP5"/>
<reference evidence="2 3" key="1">
    <citation type="journal article" date="2018" name="Elife">
        <title>Firefly genomes illuminate parallel origins of bioluminescence in beetles.</title>
        <authorList>
            <person name="Fallon T.R."/>
            <person name="Lower S.E."/>
            <person name="Chang C.H."/>
            <person name="Bessho-Uehara M."/>
            <person name="Martin G.J."/>
            <person name="Bewick A.J."/>
            <person name="Behringer M."/>
            <person name="Debat H.J."/>
            <person name="Wong I."/>
            <person name="Day J.C."/>
            <person name="Suvorov A."/>
            <person name="Silva C.J."/>
            <person name="Stanger-Hall K.F."/>
            <person name="Hall D.W."/>
            <person name="Schmitz R.J."/>
            <person name="Nelson D.R."/>
            <person name="Lewis S.M."/>
            <person name="Shigenobu S."/>
            <person name="Bybee S.M."/>
            <person name="Larracuente A.M."/>
            <person name="Oba Y."/>
            <person name="Weng J.K."/>
        </authorList>
    </citation>
    <scope>NUCLEOTIDE SEQUENCE [LARGE SCALE GENOMIC DNA]</scope>
    <source>
        <strain evidence="2">1611_PpyrPB1</strain>
        <tissue evidence="2">Whole body</tissue>
    </source>
</reference>
<organism evidence="2 3">
    <name type="scientific">Photinus pyralis</name>
    <name type="common">Common eastern firefly</name>
    <name type="synonym">Lampyris pyralis</name>
    <dbReference type="NCBI Taxonomy" id="7054"/>
    <lineage>
        <taxon>Eukaryota</taxon>
        <taxon>Metazoa</taxon>
        <taxon>Ecdysozoa</taxon>
        <taxon>Arthropoda</taxon>
        <taxon>Hexapoda</taxon>
        <taxon>Insecta</taxon>
        <taxon>Pterygota</taxon>
        <taxon>Neoptera</taxon>
        <taxon>Endopterygota</taxon>
        <taxon>Coleoptera</taxon>
        <taxon>Polyphaga</taxon>
        <taxon>Elateriformia</taxon>
        <taxon>Elateroidea</taxon>
        <taxon>Lampyridae</taxon>
        <taxon>Lampyrinae</taxon>
        <taxon>Photinus</taxon>
    </lineage>
</organism>
<keyword evidence="1" id="KW-0732">Signal</keyword>
<evidence type="ECO:0000313" key="3">
    <source>
        <dbReference type="Proteomes" id="UP000327044"/>
    </source>
</evidence>
<keyword evidence="3" id="KW-1185">Reference proteome</keyword>
<evidence type="ECO:0000256" key="1">
    <source>
        <dbReference type="SAM" id="SignalP"/>
    </source>
</evidence>
<comment type="caution">
    <text evidence="2">The sequence shown here is derived from an EMBL/GenBank/DDBJ whole genome shotgun (WGS) entry which is preliminary data.</text>
</comment>
<dbReference type="EMBL" id="VVIM01000002">
    <property type="protein sequence ID" value="KAB0802018.1"/>
    <property type="molecule type" value="Genomic_DNA"/>
</dbReference>
<gene>
    <name evidence="2" type="ORF">PPYR_04204</name>
</gene>
<evidence type="ECO:0000313" key="2">
    <source>
        <dbReference type="EMBL" id="KAB0802018.1"/>
    </source>
</evidence>
<dbReference type="Proteomes" id="UP000327044">
    <property type="component" value="Unassembled WGS sequence"/>
</dbReference>
<proteinExistence type="predicted"/>
<dbReference type="InterPro" id="IPR031734">
    <property type="entry name" value="MBF2"/>
</dbReference>
<name>A0A5N4AXP5_PHOPY</name>
<sequence>MMLFPYFLAIIITIIKVQDATSASYSNCRLMKGDVLLYHRRIKEDVTKHYSLHFASFPEILLDKRSFRNIPVISCIMCKDQSLKKALEPESECKVIGGGIGHTFVKFVLTSSRYHGFDYDIKIYGQKKLII</sequence>
<dbReference type="Pfam" id="PF15868">
    <property type="entry name" value="MBF2"/>
    <property type="match status" value="1"/>
</dbReference>
<protein>
    <submittedName>
        <fullName evidence="2">Uncharacterized protein</fullName>
    </submittedName>
</protein>